<evidence type="ECO:0000256" key="2">
    <source>
        <dbReference type="ARBA" id="ARBA00007149"/>
    </source>
</evidence>
<evidence type="ECO:0000313" key="13">
    <source>
        <dbReference type="EMBL" id="RJE26856.1"/>
    </source>
</evidence>
<dbReference type="PIRSF" id="PIRSF017290">
    <property type="entry name" value="ROT1_prd"/>
    <property type="match status" value="1"/>
</dbReference>
<feature type="transmembrane region" description="Helical" evidence="11">
    <location>
        <begin position="215"/>
        <end position="233"/>
    </location>
</feature>
<evidence type="ECO:0000313" key="14">
    <source>
        <dbReference type="Proteomes" id="UP000266188"/>
    </source>
</evidence>
<evidence type="ECO:0000256" key="1">
    <source>
        <dbReference type="ARBA" id="ARBA00004115"/>
    </source>
</evidence>
<evidence type="ECO:0000256" key="4">
    <source>
        <dbReference type="ARBA" id="ARBA00022692"/>
    </source>
</evidence>
<name>A0A3A2ZUW7_9EURO</name>
<comment type="caution">
    <text evidence="13">The sequence shown here is derived from an EMBL/GenBank/DDBJ whole genome shotgun (WGS) entry which is preliminary data.</text>
</comment>
<keyword evidence="4 11" id="KW-0812">Transmembrane</keyword>
<dbReference type="EMBL" id="MVGC01000013">
    <property type="protein sequence ID" value="RJE26856.1"/>
    <property type="molecule type" value="Genomic_DNA"/>
</dbReference>
<dbReference type="Pfam" id="PF10681">
    <property type="entry name" value="Rot1"/>
    <property type="match status" value="1"/>
</dbReference>
<protein>
    <recommendedName>
        <fullName evidence="3 10">Protein ROT1</fullName>
    </recommendedName>
</protein>
<comment type="similarity">
    <text evidence="2 10">Belongs to the ROT1 family.</text>
</comment>
<keyword evidence="14" id="KW-1185">Reference proteome</keyword>
<reference evidence="14" key="1">
    <citation type="submission" date="2017-02" db="EMBL/GenBank/DDBJ databases">
        <authorList>
            <person name="Tafer H."/>
            <person name="Lopandic K."/>
        </authorList>
    </citation>
    <scope>NUCLEOTIDE SEQUENCE [LARGE SCALE GENOMIC DNA]</scope>
    <source>
        <strain evidence="14">CBS 366.77</strain>
    </source>
</reference>
<feature type="chain" id="PRO_5017328117" description="Protein ROT1" evidence="12">
    <location>
        <begin position="16"/>
        <end position="234"/>
    </location>
</feature>
<organism evidence="13 14">
    <name type="scientific">Aspergillus sclerotialis</name>
    <dbReference type="NCBI Taxonomy" id="2070753"/>
    <lineage>
        <taxon>Eukaryota</taxon>
        <taxon>Fungi</taxon>
        <taxon>Dikarya</taxon>
        <taxon>Ascomycota</taxon>
        <taxon>Pezizomycotina</taxon>
        <taxon>Eurotiomycetes</taxon>
        <taxon>Eurotiomycetidae</taxon>
        <taxon>Eurotiales</taxon>
        <taxon>Aspergillaceae</taxon>
        <taxon>Aspergillus</taxon>
        <taxon>Aspergillus subgen. Polypaecilum</taxon>
    </lineage>
</organism>
<dbReference type="AlphaFoldDB" id="A0A3A2ZUW7"/>
<evidence type="ECO:0000256" key="10">
    <source>
        <dbReference type="PIRNR" id="PIRNR017290"/>
    </source>
</evidence>
<evidence type="ECO:0000256" key="12">
    <source>
        <dbReference type="SAM" id="SignalP"/>
    </source>
</evidence>
<dbReference type="GO" id="GO:0005789">
    <property type="term" value="C:endoplasmic reticulum membrane"/>
    <property type="evidence" value="ECO:0007669"/>
    <property type="project" value="UniProtKB-SubCell"/>
</dbReference>
<evidence type="ECO:0000256" key="3">
    <source>
        <dbReference type="ARBA" id="ARBA00017291"/>
    </source>
</evidence>
<dbReference type="Proteomes" id="UP000266188">
    <property type="component" value="Unassembled WGS sequence"/>
</dbReference>
<gene>
    <name evidence="13" type="ORF">PHISCL_00768</name>
</gene>
<evidence type="ECO:0000256" key="8">
    <source>
        <dbReference type="ARBA" id="ARBA00023136"/>
    </source>
</evidence>
<keyword evidence="8 10" id="KW-0472">Membrane</keyword>
<feature type="signal peptide" evidence="12">
    <location>
        <begin position="1"/>
        <end position="15"/>
    </location>
</feature>
<dbReference type="PANTHER" id="PTHR28090:SF1">
    <property type="entry name" value="PROTEIN ROT1"/>
    <property type="match status" value="1"/>
</dbReference>
<dbReference type="InterPro" id="IPR019623">
    <property type="entry name" value="Rot1"/>
</dbReference>
<keyword evidence="5 12" id="KW-0732">Signal</keyword>
<dbReference type="OrthoDB" id="5327821at2759"/>
<evidence type="ECO:0000256" key="9">
    <source>
        <dbReference type="ARBA" id="ARBA00024969"/>
    </source>
</evidence>
<evidence type="ECO:0000256" key="5">
    <source>
        <dbReference type="ARBA" id="ARBA00022729"/>
    </source>
</evidence>
<dbReference type="STRING" id="2070753.A0A3A2ZUW7"/>
<keyword evidence="6 10" id="KW-0256">Endoplasmic reticulum</keyword>
<comment type="function">
    <text evidence="9 10">Required for normal levels of the cell wall 1,6-beta-glucan. Involved in a protein folding machinery chaperoning proteins acting in various physiological processes including cell wall synthesis and lysis of autophagic bodies.</text>
</comment>
<dbReference type="GO" id="GO:0051082">
    <property type="term" value="F:unfolded protein binding"/>
    <property type="evidence" value="ECO:0007669"/>
    <property type="project" value="TreeGrafter"/>
</dbReference>
<dbReference type="GO" id="GO:0006458">
    <property type="term" value="P:'de novo' protein folding"/>
    <property type="evidence" value="ECO:0007669"/>
    <property type="project" value="InterPro"/>
</dbReference>
<evidence type="ECO:0000256" key="7">
    <source>
        <dbReference type="ARBA" id="ARBA00022989"/>
    </source>
</evidence>
<accession>A0A3A2ZUW7</accession>
<comment type="subcellular location">
    <subcellularLocation>
        <location evidence="1">Endoplasmic reticulum membrane</location>
        <topology evidence="1">Single-pass type I membrane protein</topology>
    </subcellularLocation>
</comment>
<dbReference type="PANTHER" id="PTHR28090">
    <property type="entry name" value="PROTEIN ROT1"/>
    <property type="match status" value="1"/>
</dbReference>
<evidence type="ECO:0000256" key="11">
    <source>
        <dbReference type="SAM" id="Phobius"/>
    </source>
</evidence>
<keyword evidence="7 11" id="KW-1133">Transmembrane helix</keyword>
<sequence>MKGYFLIFLVSVASAAGIADLEGTWSTKSREVLTGPGFYDPEKEELLEPKLTGFSYSFTKSGHFEEAYYRAVSNPTDPSCPKGIMQWQHGNFTVNSNGSLTLTPYAVDGRQLLSDPCKNDVGRYTMYNQTELFQSFSVSTDKFHGVKRLDLYAFDGAPMNPMYLVQKPPEMLPTTTLNLAPTETARRKRHYVEHTKSPLNTKSLIKRDHILNPDYWWWLGLIMTSIGGIALFYF</sequence>
<evidence type="ECO:0000256" key="6">
    <source>
        <dbReference type="ARBA" id="ARBA00022824"/>
    </source>
</evidence>
<proteinExistence type="inferred from homology"/>